<dbReference type="RefSeq" id="WP_246412924.1">
    <property type="nucleotide sequence ID" value="NZ_BSPG01000001.1"/>
</dbReference>
<sequence length="187" mass="18627">MRRVPSPSERSVRAGLRLLAGGLMLAAGLAAAGGSQAAGGLADSDVISVMVDNAKVVRLPEQTATVVVGNPAIADVTSRPGGVAILTGKSLGTTNLIALDSKGTLITEASITVQAPMTSIVSVQRGVAGRNSYICAPRCQPAAVLGDNKDWFDDVSGQADRRSQLASGASIPLTAPGGAGGQAPAGR</sequence>
<reference evidence="4 5" key="1">
    <citation type="submission" date="2020-08" db="EMBL/GenBank/DDBJ databases">
        <title>Genomic Encyclopedia of Type Strains, Phase IV (KMG-IV): sequencing the most valuable type-strain genomes for metagenomic binning, comparative biology and taxonomic classification.</title>
        <authorList>
            <person name="Goeker M."/>
        </authorList>
    </citation>
    <scope>NUCLEOTIDE SEQUENCE [LARGE SCALE GENOMIC DNA]</scope>
    <source>
        <strain evidence="4 5">DSM 24105</strain>
    </source>
</reference>
<comment type="caution">
    <text evidence="4">The sequence shown here is derived from an EMBL/GenBank/DDBJ whole genome shotgun (WGS) entry which is preliminary data.</text>
</comment>
<dbReference type="Pfam" id="PF13629">
    <property type="entry name" value="T2SS-T3SS_pil_N"/>
    <property type="match status" value="1"/>
</dbReference>
<feature type="compositionally biased region" description="Gly residues" evidence="1">
    <location>
        <begin position="177"/>
        <end position="187"/>
    </location>
</feature>
<dbReference type="EMBL" id="JACIDN010000003">
    <property type="protein sequence ID" value="MBB3902304.1"/>
    <property type="molecule type" value="Genomic_DNA"/>
</dbReference>
<evidence type="ECO:0000313" key="4">
    <source>
        <dbReference type="EMBL" id="MBB3902304.1"/>
    </source>
</evidence>
<gene>
    <name evidence="4" type="ORF">GGR33_001799</name>
</gene>
<dbReference type="InterPro" id="IPR032789">
    <property type="entry name" value="T2SS-T3SS_pil_N"/>
</dbReference>
<dbReference type="AlphaFoldDB" id="A0A7W6AIN6"/>
<accession>A0A7W6AIN6</accession>
<evidence type="ECO:0000259" key="3">
    <source>
        <dbReference type="Pfam" id="PF13629"/>
    </source>
</evidence>
<protein>
    <recommendedName>
        <fullName evidence="3">Pilus formation protein N-terminal domain-containing protein</fullName>
    </recommendedName>
</protein>
<evidence type="ECO:0000256" key="1">
    <source>
        <dbReference type="SAM" id="MobiDB-lite"/>
    </source>
</evidence>
<organism evidence="4 5">
    <name type="scientific">Methylobacterium brachythecii</name>
    <dbReference type="NCBI Taxonomy" id="1176177"/>
    <lineage>
        <taxon>Bacteria</taxon>
        <taxon>Pseudomonadati</taxon>
        <taxon>Pseudomonadota</taxon>
        <taxon>Alphaproteobacteria</taxon>
        <taxon>Hyphomicrobiales</taxon>
        <taxon>Methylobacteriaceae</taxon>
        <taxon>Methylobacterium</taxon>
    </lineage>
</organism>
<name>A0A7W6AIN6_9HYPH</name>
<feature type="signal peptide" evidence="2">
    <location>
        <begin position="1"/>
        <end position="37"/>
    </location>
</feature>
<proteinExistence type="predicted"/>
<evidence type="ECO:0000313" key="5">
    <source>
        <dbReference type="Proteomes" id="UP000517759"/>
    </source>
</evidence>
<feature type="chain" id="PRO_5031344778" description="Pilus formation protein N-terminal domain-containing protein" evidence="2">
    <location>
        <begin position="38"/>
        <end position="187"/>
    </location>
</feature>
<dbReference type="Proteomes" id="UP000517759">
    <property type="component" value="Unassembled WGS sequence"/>
</dbReference>
<keyword evidence="2" id="KW-0732">Signal</keyword>
<feature type="domain" description="Pilus formation protein N-terminal" evidence="3">
    <location>
        <begin position="44"/>
        <end position="113"/>
    </location>
</feature>
<evidence type="ECO:0000256" key="2">
    <source>
        <dbReference type="SAM" id="SignalP"/>
    </source>
</evidence>
<feature type="region of interest" description="Disordered" evidence="1">
    <location>
        <begin position="163"/>
        <end position="187"/>
    </location>
</feature>